<dbReference type="Proteomes" id="UP000236919">
    <property type="component" value="Unassembled WGS sequence"/>
</dbReference>
<keyword evidence="3" id="KW-1185">Reference proteome</keyword>
<feature type="compositionally biased region" description="Basic and acidic residues" evidence="1">
    <location>
        <begin position="135"/>
        <end position="161"/>
    </location>
</feature>
<comment type="caution">
    <text evidence="2">The sequence shown here is derived from an EMBL/GenBank/DDBJ whole genome shotgun (WGS) entry which is preliminary data.</text>
</comment>
<name>A0A2S4M951_9HYPH</name>
<organism evidence="2 3">
    <name type="scientific">Bosea psychrotolerans</name>
    <dbReference type="NCBI Taxonomy" id="1871628"/>
    <lineage>
        <taxon>Bacteria</taxon>
        <taxon>Pseudomonadati</taxon>
        <taxon>Pseudomonadota</taxon>
        <taxon>Alphaproteobacteria</taxon>
        <taxon>Hyphomicrobiales</taxon>
        <taxon>Boseaceae</taxon>
        <taxon>Bosea</taxon>
    </lineage>
</organism>
<sequence length="161" mass="16702">MNFRIFVVAAVAGALGGCATVTRGTTDQITVNSIPPEAEARTSLGHACPATPCTWEVSRKAEFTVSFSKPGYEDMQIPVATRIAGAGAAGFAGNVLIGGLVGMGVDAATGSTLEHYPSPVLATLVPLRKSGATGRSDKRRGASSHRREVDRPRPKDEPPVT</sequence>
<evidence type="ECO:0000256" key="1">
    <source>
        <dbReference type="SAM" id="MobiDB-lite"/>
    </source>
</evidence>
<evidence type="ECO:0000313" key="3">
    <source>
        <dbReference type="Proteomes" id="UP000236919"/>
    </source>
</evidence>
<evidence type="ECO:0000313" key="2">
    <source>
        <dbReference type="EMBL" id="POR51268.1"/>
    </source>
</evidence>
<dbReference type="PROSITE" id="PS51257">
    <property type="entry name" value="PROKAR_LIPOPROTEIN"/>
    <property type="match status" value="1"/>
</dbReference>
<feature type="region of interest" description="Disordered" evidence="1">
    <location>
        <begin position="127"/>
        <end position="161"/>
    </location>
</feature>
<dbReference type="OrthoDB" id="7428207at2"/>
<accession>A0A2S4M951</accession>
<gene>
    <name evidence="2" type="ORF">CYD53_10751</name>
</gene>
<protein>
    <recommendedName>
        <fullName evidence="4">PEGA domain-containing protein</fullName>
    </recommendedName>
</protein>
<dbReference type="EMBL" id="PQFZ01000007">
    <property type="protein sequence ID" value="POR51268.1"/>
    <property type="molecule type" value="Genomic_DNA"/>
</dbReference>
<proteinExistence type="predicted"/>
<reference evidence="2 3" key="1">
    <citation type="submission" date="2018-01" db="EMBL/GenBank/DDBJ databases">
        <title>Genomic Encyclopedia of Type Strains, Phase III (KMG-III): the genomes of soil and plant-associated and newly described type strains.</title>
        <authorList>
            <person name="Whitman W."/>
        </authorList>
    </citation>
    <scope>NUCLEOTIDE SEQUENCE [LARGE SCALE GENOMIC DNA]</scope>
    <source>
        <strain evidence="2 3">1131</strain>
    </source>
</reference>
<dbReference type="AlphaFoldDB" id="A0A2S4M951"/>
<evidence type="ECO:0008006" key="4">
    <source>
        <dbReference type="Google" id="ProtNLM"/>
    </source>
</evidence>